<comment type="caution">
    <text evidence="2">The sequence shown here is derived from an EMBL/GenBank/DDBJ whole genome shotgun (WGS) entry which is preliminary data.</text>
</comment>
<reference evidence="2" key="1">
    <citation type="submission" date="2020-01" db="EMBL/GenBank/DDBJ databases">
        <authorList>
            <person name="Mishra B."/>
        </authorList>
    </citation>
    <scope>NUCLEOTIDE SEQUENCE [LARGE SCALE GENOMIC DNA]</scope>
</reference>
<proteinExistence type="predicted"/>
<dbReference type="InterPro" id="IPR026960">
    <property type="entry name" value="RVT-Znf"/>
</dbReference>
<dbReference type="EMBL" id="CACVBM020001163">
    <property type="protein sequence ID" value="CAA7036215.1"/>
    <property type="molecule type" value="Genomic_DNA"/>
</dbReference>
<evidence type="ECO:0000313" key="3">
    <source>
        <dbReference type="Proteomes" id="UP000467841"/>
    </source>
</evidence>
<dbReference type="OrthoDB" id="1932527at2759"/>
<gene>
    <name evidence="2" type="ORF">MERR_LOCUS23450</name>
</gene>
<dbReference type="PANTHER" id="PTHR33116">
    <property type="entry name" value="REVERSE TRANSCRIPTASE ZINC-BINDING DOMAIN-CONTAINING PROTEIN-RELATED-RELATED"/>
    <property type="match status" value="1"/>
</dbReference>
<dbReference type="PANTHER" id="PTHR33116:SF86">
    <property type="entry name" value="REVERSE TRANSCRIPTASE DOMAIN-CONTAINING PROTEIN"/>
    <property type="match status" value="1"/>
</dbReference>
<dbReference type="AlphaFoldDB" id="A0A6D2J9B6"/>
<organism evidence="2 3">
    <name type="scientific">Microthlaspi erraticum</name>
    <dbReference type="NCBI Taxonomy" id="1685480"/>
    <lineage>
        <taxon>Eukaryota</taxon>
        <taxon>Viridiplantae</taxon>
        <taxon>Streptophyta</taxon>
        <taxon>Embryophyta</taxon>
        <taxon>Tracheophyta</taxon>
        <taxon>Spermatophyta</taxon>
        <taxon>Magnoliopsida</taxon>
        <taxon>eudicotyledons</taxon>
        <taxon>Gunneridae</taxon>
        <taxon>Pentapetalae</taxon>
        <taxon>rosids</taxon>
        <taxon>malvids</taxon>
        <taxon>Brassicales</taxon>
        <taxon>Brassicaceae</taxon>
        <taxon>Coluteocarpeae</taxon>
        <taxon>Microthlaspi</taxon>
    </lineage>
</organism>
<keyword evidence="3" id="KW-1185">Reference proteome</keyword>
<feature type="domain" description="Reverse transcriptase zinc-binding" evidence="1">
    <location>
        <begin position="347"/>
        <end position="435"/>
    </location>
</feature>
<dbReference type="Pfam" id="PF13966">
    <property type="entry name" value="zf-RVT"/>
    <property type="match status" value="1"/>
</dbReference>
<dbReference type="Proteomes" id="UP000467841">
    <property type="component" value="Unassembled WGS sequence"/>
</dbReference>
<accession>A0A6D2J9B6</accession>
<evidence type="ECO:0000259" key="1">
    <source>
        <dbReference type="Pfam" id="PF13966"/>
    </source>
</evidence>
<protein>
    <recommendedName>
        <fullName evidence="1">Reverse transcriptase zinc-binding domain-containing protein</fullName>
    </recommendedName>
</protein>
<name>A0A6D2J9B6_9BRAS</name>
<evidence type="ECO:0000313" key="2">
    <source>
        <dbReference type="EMBL" id="CAA7036215.1"/>
    </source>
</evidence>
<sequence length="558" mass="62720">MQPLLENLISKHQSAFVPGRAIMDNVLITYETLHYLKLSKAAKRCSMAVKTDMSKAYDRIEWGFLKKVLQKLEVLSGLCKQAQASGKLKGLQVARRSPFINHLLFADDSMFFCKTNEANCLTLNTILSRYEQSSGQCINLNKSTVTFSAKTPPEVKARVKLSLGITKEGGVGKYLGVLENFGRRKRDVFTVLVDKIRQRSHSWTTRFLSRAGKKILLKSVLLALPTYTMSCFKIPLSLCNRIQSILTRFWWDSSPDKRKISWIAWKKLTKPKGEGGLGFREVETFNDALLAKLSWRILKNSDSLLAQVLIGKYCSDCSFMESKAKPTSSHGWRSIIAGMEVLKQGEYTTKSGYLLLSSQSSPYRASDFNWYKNIWNVPTAPKIKHFLWRAANQALPVGNLLAYRGITTDLHCKRCGGLESISHILLDCTFARSVWNLAPLLTGPASIPTTTNIKQILTEAHKSINLPPTGISSTPIYSWILWNLWTTRNQAIFENKIFSEAETLLKALRDAKSWDSANLTIEKSPKSPRFPTDRPRDATFLCNVDGAWIQSTQGGGMG</sequence>